<dbReference type="HOGENOM" id="CLU_2285064_0_0_2"/>
<dbReference type="PATRIC" id="fig|1434115.4.peg.2146"/>
<dbReference type="EMBL" id="CP009511">
    <property type="protein sequence ID" value="AKB61668.1"/>
    <property type="molecule type" value="Genomic_DNA"/>
</dbReference>
<protein>
    <submittedName>
        <fullName evidence="1">Uncharacterized protein</fullName>
    </submittedName>
</protein>
<sequence>MTFFPENERKVSGRKITYTQKLIPEIFQKYFRDFSGYFKLFQKYFRIFQDISGYFRDISEIFQRYFRDISEVILLSFRIIITLKPERSYSEYLELFFKILV</sequence>
<dbReference type="Proteomes" id="UP000033116">
    <property type="component" value="Chromosome"/>
</dbReference>
<organism evidence="1 2">
    <name type="scientific">Methanosarcina mazei SarPi</name>
    <dbReference type="NCBI Taxonomy" id="1434115"/>
    <lineage>
        <taxon>Archaea</taxon>
        <taxon>Methanobacteriati</taxon>
        <taxon>Methanobacteriota</taxon>
        <taxon>Stenosarchaea group</taxon>
        <taxon>Methanomicrobia</taxon>
        <taxon>Methanosarcinales</taxon>
        <taxon>Methanosarcinaceae</taxon>
        <taxon>Methanosarcina</taxon>
    </lineage>
</organism>
<accession>A0A0E3RCR2</accession>
<proteinExistence type="predicted"/>
<evidence type="ECO:0000313" key="1">
    <source>
        <dbReference type="EMBL" id="AKB61668.1"/>
    </source>
</evidence>
<gene>
    <name evidence="1" type="ORF">MSMAP_1683</name>
</gene>
<evidence type="ECO:0000313" key="2">
    <source>
        <dbReference type="Proteomes" id="UP000033116"/>
    </source>
</evidence>
<name>A0A0E3RCR2_METMZ</name>
<reference evidence="1 2" key="1">
    <citation type="submission" date="2014-07" db="EMBL/GenBank/DDBJ databases">
        <title>Methanogenic archaea and the global carbon cycle.</title>
        <authorList>
            <person name="Henriksen J.R."/>
            <person name="Luke J."/>
            <person name="Reinhart S."/>
            <person name="Benedict M.N."/>
            <person name="Youngblut N.D."/>
            <person name="Metcalf M.E."/>
            <person name="Whitaker R.J."/>
            <person name="Metcalf W.W."/>
        </authorList>
    </citation>
    <scope>NUCLEOTIDE SEQUENCE [LARGE SCALE GENOMIC DNA]</scope>
    <source>
        <strain evidence="1 2">SarPi</strain>
    </source>
</reference>
<dbReference type="AlphaFoldDB" id="A0A0E3RCR2"/>